<feature type="compositionally biased region" description="Pro residues" evidence="1">
    <location>
        <begin position="367"/>
        <end position="378"/>
    </location>
</feature>
<accession>A0A072U9X9</accession>
<evidence type="ECO:0000313" key="4">
    <source>
        <dbReference type="Proteomes" id="UP000002051"/>
    </source>
</evidence>
<gene>
    <name evidence="2" type="ordered locus">MTR_6g048130</name>
</gene>
<keyword evidence="2" id="KW-0418">Kinase</keyword>
<dbReference type="PaxDb" id="3880-AES88989"/>
<dbReference type="Proteomes" id="UP000002051">
    <property type="component" value="Chromosome 6"/>
</dbReference>
<dbReference type="HOGENOM" id="CLU_718384_0_0_1"/>
<evidence type="ECO:0000313" key="2">
    <source>
        <dbReference type="EMBL" id="KEH26231.1"/>
    </source>
</evidence>
<dbReference type="GO" id="GO:0005886">
    <property type="term" value="C:plasma membrane"/>
    <property type="evidence" value="ECO:0000318"/>
    <property type="project" value="GO_Central"/>
</dbReference>
<sequence>MSMCENMFFISWNNFLDNKILLKNCCNNFHNFVSLHNVSLFEKLMFKFKLTKFHQNIESIGDGSLIQVMKDLWILGEGSEKEDGIIRDQAQIFSSTSVVIIDVLAREDDGAAGHVLMQIAELWSRNNLLSNLKHVQPREFELINQRRNDVIMEQDLLVLLVLETIHRINVDGLKITPFNDAERRCESTNRWTPLRVFRGSSLSRMSEGTTYLSSGSCRYFVLKIAFSDIQLRGIHVSRQGVPNFRSEMSFLSNIRYRNLVSLIIFYPLKDHIYGSEGLQTLSWKKRLEIFLGASLVGHVPDFVPISFQASHKCTESFSLWWNKYYFNNLIDEPVFRTKLINAFPSLQNKEKKNKVMPRQTTQTSTPVPEPGTDPPIAPCGPAFSK</sequence>
<evidence type="ECO:0000256" key="1">
    <source>
        <dbReference type="SAM" id="MobiDB-lite"/>
    </source>
</evidence>
<organism evidence="2 4">
    <name type="scientific">Medicago truncatula</name>
    <name type="common">Barrel medic</name>
    <name type="synonym">Medicago tribuloides</name>
    <dbReference type="NCBI Taxonomy" id="3880"/>
    <lineage>
        <taxon>Eukaryota</taxon>
        <taxon>Viridiplantae</taxon>
        <taxon>Streptophyta</taxon>
        <taxon>Embryophyta</taxon>
        <taxon>Tracheophyta</taxon>
        <taxon>Spermatophyta</taxon>
        <taxon>Magnoliopsida</taxon>
        <taxon>eudicotyledons</taxon>
        <taxon>Gunneridae</taxon>
        <taxon>Pentapetalae</taxon>
        <taxon>rosids</taxon>
        <taxon>fabids</taxon>
        <taxon>Fabales</taxon>
        <taxon>Fabaceae</taxon>
        <taxon>Papilionoideae</taxon>
        <taxon>50 kb inversion clade</taxon>
        <taxon>NPAAA clade</taxon>
        <taxon>Hologalegina</taxon>
        <taxon>IRL clade</taxon>
        <taxon>Trifolieae</taxon>
        <taxon>Medicago</taxon>
    </lineage>
</organism>
<feature type="region of interest" description="Disordered" evidence="1">
    <location>
        <begin position="349"/>
        <end position="385"/>
    </location>
</feature>
<keyword evidence="2" id="KW-0808">Transferase</keyword>
<reference evidence="3" key="3">
    <citation type="submission" date="2015-04" db="UniProtKB">
        <authorList>
            <consortium name="EnsemblPlants"/>
        </authorList>
    </citation>
    <scope>IDENTIFICATION</scope>
    <source>
        <strain evidence="3">cv. Jemalong A17</strain>
    </source>
</reference>
<dbReference type="EnsemblPlants" id="KEH26231">
    <property type="protein sequence ID" value="KEH26231"/>
    <property type="gene ID" value="MTR_6g048130"/>
</dbReference>
<reference evidence="2 4" key="1">
    <citation type="journal article" date="2011" name="Nature">
        <title>The Medicago genome provides insight into the evolution of rhizobial symbioses.</title>
        <authorList>
            <person name="Young N.D."/>
            <person name="Debelle F."/>
            <person name="Oldroyd G.E."/>
            <person name="Geurts R."/>
            <person name="Cannon S.B."/>
            <person name="Udvardi M.K."/>
            <person name="Benedito V.A."/>
            <person name="Mayer K.F."/>
            <person name="Gouzy J."/>
            <person name="Schoof H."/>
            <person name="Van de Peer Y."/>
            <person name="Proost S."/>
            <person name="Cook D.R."/>
            <person name="Meyers B.C."/>
            <person name="Spannagl M."/>
            <person name="Cheung F."/>
            <person name="De Mita S."/>
            <person name="Krishnakumar V."/>
            <person name="Gundlach H."/>
            <person name="Zhou S."/>
            <person name="Mudge J."/>
            <person name="Bharti A.K."/>
            <person name="Murray J.D."/>
            <person name="Naoumkina M.A."/>
            <person name="Rosen B."/>
            <person name="Silverstein K.A."/>
            <person name="Tang H."/>
            <person name="Rombauts S."/>
            <person name="Zhao P.X."/>
            <person name="Zhou P."/>
            <person name="Barbe V."/>
            <person name="Bardou P."/>
            <person name="Bechner M."/>
            <person name="Bellec A."/>
            <person name="Berger A."/>
            <person name="Berges H."/>
            <person name="Bidwell S."/>
            <person name="Bisseling T."/>
            <person name="Choisne N."/>
            <person name="Couloux A."/>
            <person name="Denny R."/>
            <person name="Deshpande S."/>
            <person name="Dai X."/>
            <person name="Doyle J.J."/>
            <person name="Dudez A.M."/>
            <person name="Farmer A.D."/>
            <person name="Fouteau S."/>
            <person name="Franken C."/>
            <person name="Gibelin C."/>
            <person name="Gish J."/>
            <person name="Goldstein S."/>
            <person name="Gonzalez A.J."/>
            <person name="Green P.J."/>
            <person name="Hallab A."/>
            <person name="Hartog M."/>
            <person name="Hua A."/>
            <person name="Humphray S.J."/>
            <person name="Jeong D.H."/>
            <person name="Jing Y."/>
            <person name="Jocker A."/>
            <person name="Kenton S.M."/>
            <person name="Kim D.J."/>
            <person name="Klee K."/>
            <person name="Lai H."/>
            <person name="Lang C."/>
            <person name="Lin S."/>
            <person name="Macmil S.L."/>
            <person name="Magdelenat G."/>
            <person name="Matthews L."/>
            <person name="McCorrison J."/>
            <person name="Monaghan E.L."/>
            <person name="Mun J.H."/>
            <person name="Najar F.Z."/>
            <person name="Nicholson C."/>
            <person name="Noirot C."/>
            <person name="O'Bleness M."/>
            <person name="Paule C.R."/>
            <person name="Poulain J."/>
            <person name="Prion F."/>
            <person name="Qin B."/>
            <person name="Qu C."/>
            <person name="Retzel E.F."/>
            <person name="Riddle C."/>
            <person name="Sallet E."/>
            <person name="Samain S."/>
            <person name="Samson N."/>
            <person name="Sanders I."/>
            <person name="Saurat O."/>
            <person name="Scarpelli C."/>
            <person name="Schiex T."/>
            <person name="Segurens B."/>
            <person name="Severin A.J."/>
            <person name="Sherrier D.J."/>
            <person name="Shi R."/>
            <person name="Sims S."/>
            <person name="Singer S.R."/>
            <person name="Sinharoy S."/>
            <person name="Sterck L."/>
            <person name="Viollet A."/>
            <person name="Wang B.B."/>
            <person name="Wang K."/>
            <person name="Wang M."/>
            <person name="Wang X."/>
            <person name="Warfsmann J."/>
            <person name="Weissenbach J."/>
            <person name="White D.D."/>
            <person name="White J.D."/>
            <person name="Wiley G.B."/>
            <person name="Wincker P."/>
            <person name="Xing Y."/>
            <person name="Yang L."/>
            <person name="Yao Z."/>
            <person name="Ying F."/>
            <person name="Zhai J."/>
            <person name="Zhou L."/>
            <person name="Zuber A."/>
            <person name="Denarie J."/>
            <person name="Dixon R.A."/>
            <person name="May G.D."/>
            <person name="Schwartz D.C."/>
            <person name="Rogers J."/>
            <person name="Quetier F."/>
            <person name="Town C.D."/>
            <person name="Roe B.A."/>
        </authorList>
    </citation>
    <scope>NUCLEOTIDE SEQUENCE [LARGE SCALE GENOMIC DNA]</scope>
    <source>
        <strain evidence="2">A17</strain>
        <strain evidence="3 4">cv. Jemalong A17</strain>
    </source>
</reference>
<dbReference type="EMBL" id="CM001222">
    <property type="protein sequence ID" value="KEH26231.1"/>
    <property type="molecule type" value="Genomic_DNA"/>
</dbReference>
<dbReference type="eggNOG" id="KOG1187">
    <property type="taxonomic scope" value="Eukaryota"/>
</dbReference>
<proteinExistence type="predicted"/>
<protein>
    <submittedName>
        <fullName evidence="2">Kinase superfamily protein, putative</fullName>
    </submittedName>
</protein>
<dbReference type="GO" id="GO:0004672">
    <property type="term" value="F:protein kinase activity"/>
    <property type="evidence" value="ECO:0000318"/>
    <property type="project" value="GO_Central"/>
</dbReference>
<dbReference type="AlphaFoldDB" id="A0A072U9X9"/>
<name>A0A072U9X9_MEDTR</name>
<evidence type="ECO:0000313" key="3">
    <source>
        <dbReference type="EnsemblPlants" id="KEH26231"/>
    </source>
</evidence>
<keyword evidence="4" id="KW-1185">Reference proteome</keyword>
<reference evidence="2 4" key="2">
    <citation type="journal article" date="2014" name="BMC Genomics">
        <title>An improved genome release (version Mt4.0) for the model legume Medicago truncatula.</title>
        <authorList>
            <person name="Tang H."/>
            <person name="Krishnakumar V."/>
            <person name="Bidwell S."/>
            <person name="Rosen B."/>
            <person name="Chan A."/>
            <person name="Zhou S."/>
            <person name="Gentzbittel L."/>
            <person name="Childs K.L."/>
            <person name="Yandell M."/>
            <person name="Gundlach H."/>
            <person name="Mayer K.F."/>
            <person name="Schwartz D.C."/>
            <person name="Town C.D."/>
        </authorList>
    </citation>
    <scope>GENOME REANNOTATION</scope>
    <source>
        <strain evidence="2">A17</strain>
        <strain evidence="3 4">cv. Jemalong A17</strain>
    </source>
</reference>